<dbReference type="PANTHER" id="PTHR45527">
    <property type="entry name" value="NONRIBOSOMAL PEPTIDE SYNTHETASE"/>
    <property type="match status" value="1"/>
</dbReference>
<dbReference type="GO" id="GO:0008610">
    <property type="term" value="P:lipid biosynthetic process"/>
    <property type="evidence" value="ECO:0007669"/>
    <property type="project" value="UniProtKB-ARBA"/>
</dbReference>
<proteinExistence type="inferred from homology"/>
<dbReference type="NCBIfam" id="NF003417">
    <property type="entry name" value="PRK04813.1"/>
    <property type="match status" value="5"/>
</dbReference>
<dbReference type="RefSeq" id="WP_075137720.1">
    <property type="nucleotide sequence ID" value="NZ_MSIF01000031.1"/>
</dbReference>
<dbReference type="Pfam" id="PF00144">
    <property type="entry name" value="Beta-lactamase"/>
    <property type="match status" value="1"/>
</dbReference>
<reference evidence="6 7" key="1">
    <citation type="submission" date="2016-12" db="EMBL/GenBank/DDBJ databases">
        <title>The draft genome sequence of Actinophytocola xinjiangensis.</title>
        <authorList>
            <person name="Wang W."/>
            <person name="Yuan L."/>
        </authorList>
    </citation>
    <scope>NUCLEOTIDE SEQUENCE [LARGE SCALE GENOMIC DNA]</scope>
    <source>
        <strain evidence="6 7">CGMCC 4.4663</strain>
    </source>
</reference>
<dbReference type="InterPro" id="IPR000873">
    <property type="entry name" value="AMP-dep_synth/lig_dom"/>
</dbReference>
<dbReference type="Gene3D" id="3.40.50.12780">
    <property type="entry name" value="N-terminal domain of ligase-like"/>
    <property type="match status" value="2"/>
</dbReference>
<dbReference type="OrthoDB" id="2472181at2"/>
<dbReference type="FunFam" id="3.40.50.12780:FF:000012">
    <property type="entry name" value="Non-ribosomal peptide synthetase"/>
    <property type="match status" value="3"/>
</dbReference>
<dbReference type="Gene3D" id="3.40.50.980">
    <property type="match status" value="6"/>
</dbReference>
<evidence type="ECO:0000256" key="4">
    <source>
        <dbReference type="ARBA" id="ARBA00022553"/>
    </source>
</evidence>
<evidence type="ECO:0000256" key="2">
    <source>
        <dbReference type="ARBA" id="ARBA00006432"/>
    </source>
</evidence>
<feature type="domain" description="Carrier" evidence="5">
    <location>
        <begin position="3022"/>
        <end position="3096"/>
    </location>
</feature>
<dbReference type="InterPro" id="IPR010071">
    <property type="entry name" value="AA_adenyl_dom"/>
</dbReference>
<protein>
    <recommendedName>
        <fullName evidence="5">Carrier domain-containing protein</fullName>
    </recommendedName>
</protein>
<evidence type="ECO:0000256" key="1">
    <source>
        <dbReference type="ARBA" id="ARBA00001957"/>
    </source>
</evidence>
<dbReference type="CDD" id="cd17643">
    <property type="entry name" value="A_NRPS_Cytc1-like"/>
    <property type="match status" value="2"/>
</dbReference>
<dbReference type="PROSITE" id="PS00455">
    <property type="entry name" value="AMP_BINDING"/>
    <property type="match status" value="4"/>
</dbReference>
<dbReference type="InterPro" id="IPR036736">
    <property type="entry name" value="ACP-like_sf"/>
</dbReference>
<gene>
    <name evidence="6" type="ORF">BLA60_36860</name>
</gene>
<dbReference type="Gene3D" id="2.30.38.10">
    <property type="entry name" value="Luciferase, Domain 3"/>
    <property type="match status" value="3"/>
</dbReference>
<feature type="domain" description="Carrier" evidence="5">
    <location>
        <begin position="2013"/>
        <end position="2087"/>
    </location>
</feature>
<dbReference type="PROSITE" id="PS50075">
    <property type="entry name" value="CARRIER"/>
    <property type="match status" value="5"/>
</dbReference>
<dbReference type="SUPFAM" id="SSF52777">
    <property type="entry name" value="CoA-dependent acyltransferases"/>
    <property type="match status" value="10"/>
</dbReference>
<dbReference type="CDD" id="cd19531">
    <property type="entry name" value="LCL_NRPS-like"/>
    <property type="match status" value="1"/>
</dbReference>
<dbReference type="FunFam" id="3.40.50.980:FF:000001">
    <property type="entry name" value="Non-ribosomal peptide synthetase"/>
    <property type="match status" value="4"/>
</dbReference>
<dbReference type="Pfam" id="PF00668">
    <property type="entry name" value="Condensation"/>
    <property type="match status" value="5"/>
</dbReference>
<dbReference type="GO" id="GO:0072330">
    <property type="term" value="P:monocarboxylic acid biosynthetic process"/>
    <property type="evidence" value="ECO:0007669"/>
    <property type="project" value="UniProtKB-ARBA"/>
</dbReference>
<dbReference type="InterPro" id="IPR042099">
    <property type="entry name" value="ANL_N_sf"/>
</dbReference>
<dbReference type="InterPro" id="IPR001466">
    <property type="entry name" value="Beta-lactam-related"/>
</dbReference>
<organism evidence="6 7">
    <name type="scientific">Actinophytocola xinjiangensis</name>
    <dbReference type="NCBI Taxonomy" id="485602"/>
    <lineage>
        <taxon>Bacteria</taxon>
        <taxon>Bacillati</taxon>
        <taxon>Actinomycetota</taxon>
        <taxon>Actinomycetes</taxon>
        <taxon>Pseudonocardiales</taxon>
        <taxon>Pseudonocardiaceae</taxon>
    </lineage>
</organism>
<dbReference type="InterPro" id="IPR020806">
    <property type="entry name" value="PKS_PP-bd"/>
</dbReference>
<comment type="caution">
    <text evidence="6">The sequence shown here is derived from an EMBL/GenBank/DDBJ whole genome shotgun (WGS) entry which is preliminary data.</text>
</comment>
<evidence type="ECO:0000256" key="3">
    <source>
        <dbReference type="ARBA" id="ARBA00022450"/>
    </source>
</evidence>
<evidence type="ECO:0000313" key="7">
    <source>
        <dbReference type="Proteomes" id="UP000185696"/>
    </source>
</evidence>
<dbReference type="FunFam" id="2.30.38.10:FF:000001">
    <property type="entry name" value="Non-ribosomal peptide synthetase PvdI"/>
    <property type="match status" value="2"/>
</dbReference>
<dbReference type="FunFam" id="1.10.1200.10:FF:000005">
    <property type="entry name" value="Nonribosomal peptide synthetase 1"/>
    <property type="match status" value="3"/>
</dbReference>
<keyword evidence="3" id="KW-0596">Phosphopantetheine</keyword>
<evidence type="ECO:0000259" key="5">
    <source>
        <dbReference type="PROSITE" id="PS50075"/>
    </source>
</evidence>
<keyword evidence="4" id="KW-0597">Phosphoprotein</keyword>
<comment type="similarity">
    <text evidence="2">Belongs to the ATP-dependent AMP-binding enzyme family.</text>
</comment>
<comment type="cofactor">
    <cofactor evidence="1">
        <name>pantetheine 4'-phosphate</name>
        <dbReference type="ChEBI" id="CHEBI:47942"/>
    </cofactor>
</comment>
<dbReference type="SUPFAM" id="SSF47336">
    <property type="entry name" value="ACP-like"/>
    <property type="match status" value="5"/>
</dbReference>
<dbReference type="GO" id="GO:0005737">
    <property type="term" value="C:cytoplasm"/>
    <property type="evidence" value="ECO:0007669"/>
    <property type="project" value="TreeGrafter"/>
</dbReference>
<dbReference type="EMBL" id="MSIF01000031">
    <property type="protein sequence ID" value="OLF05233.1"/>
    <property type="molecule type" value="Genomic_DNA"/>
</dbReference>
<dbReference type="Gene3D" id="3.30.300.30">
    <property type="match status" value="5"/>
</dbReference>
<dbReference type="Proteomes" id="UP000185696">
    <property type="component" value="Unassembled WGS sequence"/>
</dbReference>
<dbReference type="Gene3D" id="3.40.710.10">
    <property type="entry name" value="DD-peptidase/beta-lactamase superfamily"/>
    <property type="match status" value="1"/>
</dbReference>
<evidence type="ECO:0000313" key="6">
    <source>
        <dbReference type="EMBL" id="OLF05233.1"/>
    </source>
</evidence>
<feature type="domain" description="Carrier" evidence="5">
    <location>
        <begin position="4058"/>
        <end position="4132"/>
    </location>
</feature>
<dbReference type="InterPro" id="IPR020845">
    <property type="entry name" value="AMP-binding_CS"/>
</dbReference>
<keyword evidence="7" id="KW-1185">Reference proteome</keyword>
<dbReference type="PROSITE" id="PS00012">
    <property type="entry name" value="PHOSPHOPANTETHEINE"/>
    <property type="match status" value="3"/>
</dbReference>
<dbReference type="InterPro" id="IPR025110">
    <property type="entry name" value="AMP-bd_C"/>
</dbReference>
<dbReference type="Gene3D" id="3.30.559.10">
    <property type="entry name" value="Chloramphenicol acetyltransferase-like domain"/>
    <property type="match status" value="5"/>
</dbReference>
<dbReference type="InterPro" id="IPR045851">
    <property type="entry name" value="AMP-bd_C_sf"/>
</dbReference>
<dbReference type="FunFam" id="1.10.1200.10:FF:000016">
    <property type="entry name" value="Non-ribosomal peptide synthase"/>
    <property type="match status" value="1"/>
</dbReference>
<accession>A0A7Z0WE89</accession>
<dbReference type="Pfam" id="PF00501">
    <property type="entry name" value="AMP-binding"/>
    <property type="match status" value="5"/>
</dbReference>
<dbReference type="InterPro" id="IPR023213">
    <property type="entry name" value="CAT-like_dom_sf"/>
</dbReference>
<dbReference type="Pfam" id="PF13193">
    <property type="entry name" value="AMP-binding_C"/>
    <property type="match status" value="3"/>
</dbReference>
<name>A0A7Z0WE89_9PSEU</name>
<dbReference type="SUPFAM" id="SSF56801">
    <property type="entry name" value="Acetyl-CoA synthetase-like"/>
    <property type="match status" value="5"/>
</dbReference>
<dbReference type="NCBIfam" id="TIGR01733">
    <property type="entry name" value="AA-adenyl-dom"/>
    <property type="match status" value="5"/>
</dbReference>
<dbReference type="InterPro" id="IPR012338">
    <property type="entry name" value="Beta-lactam/transpept-like"/>
</dbReference>
<sequence length="5481" mass="583428">MTATQDQALRAELLRRRLSGAAGGRRRGLPAADRDQPLPLSHGQRQMWFLNRLDPASGEYLVPVPLRLRGRLDAEALGAAWDALVARHEILRTRYTLDGVTPVQVIDPPGPAGVPLTDLSALTGDARAAAVAAAVTEESMTGIDLATAPPWRTRLLRLAPEDHLLVVVVHHVAFDAWSAGVLVSELGALYAGATLPAPVQYADYAAWQRGRDDELAGALAYWRERLAGIEPLEPPTDRPRAGARDWRGASVPFDLGAEYSAGVRRLATAARTTGFVTMLAVFQAVLARFTGTVDVPVGTVVSARTRPELRDMIGYGINNLVLRGDLDGDPRFSALLAATRTATLDAFEHQDVPFARLVDELAPERDPSRTPLYQVCLLWHEDRPPVTWPGDLTVEPVVGDTVVSKVDLTLHVVESPDGVLRGRLEYATALFDEATAARLAGYLVRAVAAATTDPDARIHDWPLFDAAELARLVAPAAATEPVTRCLHEEFARVAAATPDAVAVVSGDHTLTYAELDARSSAIAGHLVALGAGPDTLVGVCLDRGPDLVPALLGVLRSGAGYLPLDPSAPAGRIAFMIADAGAGIVLTAPGQRPLLDGVSAEIRDVRDLTTGPAVAPVPLSPENLAYVIYTSGSTGTPKGVCVTHANVARLLAVAQRHYGFGPADVWPLFHSFAFDVSVWELWGALCHGGRLVVVPAETARSPEDFLDLLVEQRVTVLNQTPTAFRGLVRLAADGDPRITDLAVRVVVFAGERLEFGELAPWLARSDARLGNMYGITETTVHTTFHEVSAGDVANPAGNPIGRPLADLRVYLLDRHGRPAPTGTPGEIHVGGPGVTRGYLGRPELTAQRFVPDPFGPPGSRLYRSGDLARRLPDGTLEFVGRADQQVKIRGYRVEPGEIEAALSALPGIREAVVVVREERLVAYAVSDGPQRPGELRTALARTLPAYMIPSAFVPLTRIPLTTNGKLDRRALPSPERGALAATREHVAPRTVTEERVAALWASTLGLARVGVEDGFFDLGGDSILAVGLAGALRANGFDVAVRDLFEYRTVAALAGRLDGRPAPAAGYTPVEPFALITAADRAALPDGVVDAYPVSGLQRGMVAEMLADETRNHYHNSTSFRIAGGAPLDPAALRRAAQLVTRHDVLRTSFALTEYSRPLQLVHASASLPVDVRDLSGRDGAAVRTALRAFMDTERARPFDLTAPPLLRLTAHTTDDGWWLTVTECHAILDGWSHHSLLMELLGHYRTLLDGDEPVADLPPVRFADFVAAELSSVDDGDDREFWRGVLDTHSRFGLPPAWADPSAAPEPVVHWLSLHDLEPRLREVATRLAVPLKSVLLAAHLKVLSQLTDQDRFTTGLVANGRVEAPGADRVYGMHLNTVPIGHDATAATWRALITGTFDREIALWPHRRFPLPVIQRELGDGSRLLDVRFSYHNFHQVDTDVIDYDETIDDSPTEFPLGVSARLGFLTLTANPRHLAPDHLARLAAAYRDVLEAIASDVDGDARAVRLGAGHTALVLTRSEPPAAALSGTVLDAVERRAAAHPDAEAVTGTTYGRLDAHANQVAHALRERGVGAGSVVGVLLDRGPDLFAALLGVWKAGAAYLPIDPATPGARIETVLADAGATILLTEKDLATRAAATVVLVADVDGPRTAPPRTTTPDELAYVIFTSGSTGRPKGVQVTHAGLANHVAWAAEALAGSGSGGSALFSSVAFDLVVPTLWAPLVTGQRVFLAPAGLDLADLGATLAAAGPFSFLKLTPAHLELLGHQLDDRTAASLAGVVVVAGEALTGELAQRWLRLLGPGRLINEYGPTEASVGTTVLPVDEPPGTAVVPIGRPLPGLTVRVLDAAARPVPVGVVGELYVGGIGVARGYARRPDLTAERFVPDPYGPPGTRLYRTGDQVRLRADGVVEFVGRADDQVKIRGYRVELGEVAAVVAAAPGVGEAVVLAADGQLVAYHTGTAPDLAEHCARHLPDYMLPAGYVELAEIPLNANGKVDRQALAGHQPQRNEQVAPRTATEEAIAQVWRVTLERDTIGVTDRFFDVGGDSLRAVVLVGRLRAAGFTVAVRDVLTHQTIAGLAALVGTEEPQDLTQLVAPFALVSDADRAALPAGLDDAYPATAAQLGMAVRIQLRPDDAPYHIVRSFRITAGPLDLPALRAAVAAVTARHDTLRTSFDLSRYSVPLQLVHTTAEVTVTEHPPGTHTRAVVAAERARPFAVEATVPLLRVAVHREDTEVWWLTLTMSHLVTGGWDLNTLLAEILDRYAGREPAERVTARYADHVAAELAALDSEQDREYWRRTVATHQPFTLPEAWGDPAAEPSRAAVPVHDLDTDLRALATACQASPKAVLHAAFLAVLSRLTPADRFYTGLVCDARPELPDAHLVHGMHINTLPFAHARGARTWRDLVRAVFDAEVELWPHRRYPLAAVARLGGLGENPLSVVFDYTDFRQVDRDRVDVASTASQGATEFGLTAVARGGFVRLTGSAPVITQANLDVLARMYRSALTAMAADPDGPVAIPLPDRDPAAARATEPLAHTAFERHAAATPDAVALDGEVRLTYGELDAAANDLAHHLAGRGARPGERVAVCLERSAAQVVAMLAVLKSGAAHVPLDPGYPPGRLERQLADADPVLVIAGDPAGGKTVLVDAVWPGRSPAGPAPALTGADIAYVTYTSGSTGSPKGVLVPHRAVANRTAHVAPTHYRLAGQDTALLHRAEVGFDVAVGEVLAALSAGARLVIARPGGHRDPEYLRSLIAGHAVTAVNLVPTMLAAMLDTDLPPTLRAVVAGGEELPIDLARRFRDRLPGATLANLYGPTETAIDVSGWVCTGLDELTRVPIGAAFPNVTLRVLDADLAEVPAGVPGELFVGGIALATGYHANPALTADRFVPDPTGEGTRLYRTGDLAAWRADGTLDYLGRRDAQIKLHGVRIEPGEIEAALRACDGVTDAVVRVRDARLVGYVVAGGPVDPVALRDRLAATLPERLVPSAYVPIPAVPLDPHGKVDRAALPEPTSADLATGGYVEPDGPLETEVAAIWRTVLGVDRVGATDSFFDLGGDSMRAIALVGALRSAGHRTSVRDVFALRTVRALAPALEPDTDAVSTVAPFALLGAADRAALPPGLDDAYPAARTQLGMLVEQFADDDRAAYHSVLARQVLDDQPPAAHALREAVAILVDRNDVLRTSFRLTGFSEPLQLVHGGVEPDVRTGTEPVEDVVAAERALPLDSGSAPLLRVRATATEPGSWWLVVTISHAVTEGWSTNLLLGELLALYRALAAGTPVPDAERVPVRYADFVAGERESLASPADRAYWTELVDTHQRFELPRWGDPSAPPSPRRAVVEYTGLDEKLRALATSAGASVKSVLLAAHLKVLSQLTNETRFHTGLVVDARPELPGADRAHGMFLNTLPFGHNRDARTWRELVASVFDAEVALWPHRRYPLAAVQEHAGRNLIEVVFNYRDFTGAGDRSAERFAGGHGEGATEFGLLVLAESGRLTLSTDTGRLAPANLERLAGLYRAVLDAMAADPDGDARAACLPPAELEPAGAAEPDAPVTATIPELVGRWARETPDALAVVAGDTEHTYAELDAEANRLARRLRSLGARPETVVGVCLDRGPELMPALLGVLRSGAAYLPLDPSQPAERIGYMLGDAAASVVVTTADRLPLLDSYTGPVVVLDQDDLSTEDSASPELVGTPDNLVYVIYTSGSTGRPKGVCLTHANVVRLFDSAREHYAFDQTDVWALFHSYAFDVSVWEMWGALLHGSTLVVVPPQVARAPHELLDLLVEREVTLLSHTPSAFRGLVRLAEQGDPRVRRLALRAVVLAGERLEPAEVAPWVTRLGLARTALVNMYGITETTVYSTYHRLTRADLEPGAGSTIGRPLPGLALAILDEHGNPVPAGVIGEIHLAGHGVGRGYLGRPDLTAQRFVPDPAGPPGARRYRTGDLGRRNADGSVEFLGRIDDQVKIRGYRVELGEIEAVLGAQPGVTASAAAVRGDVLVGYVVGDHGVTIDPDVVRAALRTTLPEYMVPQVVVRLDALPLSNSGKLDRRALPAPQATARTVVAPRTPLEQRIARVWARVLNLPEVGVDDGFFDIGGHSIRALTLVGALREEGLDATVRDVFDLGTVAGMAGALAGRGAPEPEAPAVEPFALISPADRALVPGGIVDAYPLTQVQLGMLVELLADDQRRNYHNVSALRIRDDDRFDPAALRGAVAAVTARHDLARTSVDLRTFSVPMQLVHERVTVPVTMADLRHLDDTARRAALADHVAAEHADVIDPTDAPMLRVSVHLESDTTWWLGLTFCHVAVEGWSLHAVVMEILAAYRELRFGGALGAYEPPPIRFADLVAGELAALRDEDQRAYWTRTVTEHAPLRLPAAWRGAGERETFTTRVFLPDLEPALRALASATATSYKAVLHAVHLTAMSRLTGERAFFGGLVSNIRPDRPGAERVWSMSLNTLPFAHDRTAGTWRDLVRQVHARESQLWPHRRYPAPAITPPVRGTRLIDVCFSHLDFDQVVGESVELESVVGASTTEFPLSVATGPGVIRLRTSTDVMSRADAERLGRLYRCVAEAMAADPDSDPRAVPLPDGDGAPLLGAPAPVVALVPDRIAGSPAMAVGELTHAALGDRADRLAGHLAGLGVGPERTVGVLLDRGPDLVVTLLAIWRAGGAYVPIDPDCPAARVASMLADAGAEVAVTTSAYSDRFGEGVHQVLLDRDLLGGDPLPRRTIDPDALAYVIFTSGSTGRPNGVQVTHRALANYVDWAAGELVTGDGGAPLFSSVAFDLVVTTIWVPLVLGQRLWLLPGHDTLADLGERLAAAGPFGFVKLTPGHLDLLADQLTAEQAAGLTATLVVGGEALTRRTVERWRALAPNTVLVNEYGPTEATVAVIRHPVTGTPDADTAPIGTPITGVRAQVLDPDLRPVPTGVVGELYVGGVALARGYAGRPALTADRFLPDPHGPAGARLYRTGDLARVLADGTVDLLGRVDDQVKIRGHRIELGEIQAVVAEHPAVTEALVLVRGDRIVAYHVGAAPDLAAHCAARLPSYLMPAAFLEIDRIPLNANGKVDRGALPDTGRQVRRADPPRPGTEQTIAEIWARLLDLEHVDRHDRFIDLGGHSLLVPRVVTEARQAGLDLTVASVMRDRTLADLAATLRPATFGTAIPSPERTMADHRVPGVVAAVLDGGEIVDERAYGVLTPGGDPVTPDTLFQVGSVSKHLTAIGVLALAQVGDLDLDDDVNRYLRTWKAPGVITVRHLLGHVSGLSDIGRHGYDRDAPLPTLSDTLHGRPPSTDPAIVATDEPGTVVHQSNTNYAVLQQLVTDLTGSTFPDVLRELVLAPLDMTRSGFELNFPALAGGPVALGHDTDGVPVPGGWRVRPDLAASGLWTTAGDLALALRELHRGYLGRPSSVLDQRHVRLMLTPHPGHVVALGANAERVDGDVEFEHRGTTPGYRGLTSGAAVSGRGLVVLTNGHAGKAVFDFLSTNLR</sequence>
<dbReference type="InterPro" id="IPR001242">
    <property type="entry name" value="Condensation_dom"/>
</dbReference>
<dbReference type="PANTHER" id="PTHR45527:SF1">
    <property type="entry name" value="FATTY ACID SYNTHASE"/>
    <property type="match status" value="1"/>
</dbReference>
<dbReference type="FunFam" id="3.30.300.30:FF:000010">
    <property type="entry name" value="Enterobactin synthetase component F"/>
    <property type="match status" value="1"/>
</dbReference>
<feature type="domain" description="Carrier" evidence="5">
    <location>
        <begin position="5078"/>
        <end position="5152"/>
    </location>
</feature>
<dbReference type="GO" id="GO:0003824">
    <property type="term" value="F:catalytic activity"/>
    <property type="evidence" value="ECO:0007669"/>
    <property type="project" value="InterPro"/>
</dbReference>
<dbReference type="GO" id="GO:0043041">
    <property type="term" value="P:amino acid activation for nonribosomal peptide biosynthetic process"/>
    <property type="evidence" value="ECO:0007669"/>
    <property type="project" value="TreeGrafter"/>
</dbReference>
<dbReference type="InterPro" id="IPR009081">
    <property type="entry name" value="PP-bd_ACP"/>
</dbReference>
<dbReference type="SMART" id="SM00823">
    <property type="entry name" value="PKS_PP"/>
    <property type="match status" value="5"/>
</dbReference>
<dbReference type="InterPro" id="IPR006162">
    <property type="entry name" value="Ppantetheine_attach_site"/>
</dbReference>
<dbReference type="SUPFAM" id="SSF56601">
    <property type="entry name" value="beta-lactamase/transpeptidase-like"/>
    <property type="match status" value="1"/>
</dbReference>
<dbReference type="CDD" id="cd05930">
    <property type="entry name" value="A_NRPS"/>
    <property type="match status" value="2"/>
</dbReference>
<dbReference type="GO" id="GO:0044550">
    <property type="term" value="P:secondary metabolite biosynthetic process"/>
    <property type="evidence" value="ECO:0007669"/>
    <property type="project" value="UniProtKB-ARBA"/>
</dbReference>
<feature type="domain" description="Carrier" evidence="5">
    <location>
        <begin position="987"/>
        <end position="1061"/>
    </location>
</feature>
<dbReference type="Gene3D" id="3.30.559.30">
    <property type="entry name" value="Nonribosomal peptide synthetase, condensation domain"/>
    <property type="match status" value="5"/>
</dbReference>
<dbReference type="Gene3D" id="1.10.1200.10">
    <property type="entry name" value="ACP-like"/>
    <property type="match status" value="5"/>
</dbReference>
<dbReference type="GO" id="GO:0031177">
    <property type="term" value="F:phosphopantetheine binding"/>
    <property type="evidence" value="ECO:0007669"/>
    <property type="project" value="InterPro"/>
</dbReference>
<dbReference type="Pfam" id="PF00550">
    <property type="entry name" value="PP-binding"/>
    <property type="match status" value="5"/>
</dbReference>